<protein>
    <recommendedName>
        <fullName evidence="3">FAF domain-containing protein</fullName>
    </recommendedName>
</protein>
<dbReference type="EMBL" id="VOIH02000011">
    <property type="protein sequence ID" value="KAF3434471.1"/>
    <property type="molecule type" value="Genomic_DNA"/>
</dbReference>
<evidence type="ECO:0000313" key="4">
    <source>
        <dbReference type="EMBL" id="KAF3434471.1"/>
    </source>
</evidence>
<keyword evidence="5" id="KW-1185">Reference proteome</keyword>
<dbReference type="Pfam" id="PF11250">
    <property type="entry name" value="FAF"/>
    <property type="match status" value="1"/>
</dbReference>
<evidence type="ECO:0000259" key="3">
    <source>
        <dbReference type="Pfam" id="PF11250"/>
    </source>
</evidence>
<dbReference type="OrthoDB" id="676808at2759"/>
<comment type="similarity">
    <text evidence="1">Belongs to the fantastic four family.</text>
</comment>
<feature type="domain" description="FAF" evidence="3">
    <location>
        <begin position="123"/>
        <end position="177"/>
    </location>
</feature>
<feature type="region of interest" description="Disordered" evidence="2">
    <location>
        <begin position="1"/>
        <end position="42"/>
    </location>
</feature>
<comment type="caution">
    <text evidence="4">The sequence shown here is derived from an EMBL/GenBank/DDBJ whole genome shotgun (WGS) entry which is preliminary data.</text>
</comment>
<name>A0A8K0GR90_9ROSA</name>
<gene>
    <name evidence="4" type="ORF">FNV43_RR25574</name>
</gene>
<sequence length="203" mass="22532">MLKSSSYCSSSSSYSSSTPQAEAEPVEETNGPNLEAMFDNQLSVKDQSSSSVSFLDSFNPPVLSSSSLEDSSAVNHIDENPVEQIISFCGKNPVVSSKELNKYPNGRSWCVKPGGPWTSRNVFPPPISCLKSIKNGKPYAYMKFNEDNQSFVLEEIKIPNKDFMRASRSNGHLKLYFVVSDDEASEMEEEIERTESDDELDSI</sequence>
<reference evidence="4" key="1">
    <citation type="submission" date="2020-03" db="EMBL/GenBank/DDBJ databases">
        <title>A high-quality chromosome-level genome assembly of a woody plant with both climbing and erect habits, Rhamnella rubrinervis.</title>
        <authorList>
            <person name="Lu Z."/>
            <person name="Yang Y."/>
            <person name="Zhu X."/>
            <person name="Sun Y."/>
        </authorList>
    </citation>
    <scope>NUCLEOTIDE SEQUENCE</scope>
    <source>
        <strain evidence="4">BYM</strain>
        <tissue evidence="4">Leaf</tissue>
    </source>
</reference>
<feature type="compositionally biased region" description="Low complexity" evidence="2">
    <location>
        <begin position="1"/>
        <end position="17"/>
    </location>
</feature>
<feature type="region of interest" description="Disordered" evidence="2">
    <location>
        <begin position="184"/>
        <end position="203"/>
    </location>
</feature>
<dbReference type="PANTHER" id="PTHR33155">
    <property type="entry name" value="FANTASTIC FOUR-LIKE PROTEIN (DUF3049)"/>
    <property type="match status" value="1"/>
</dbReference>
<proteinExistence type="inferred from homology"/>
<dbReference type="Proteomes" id="UP000796880">
    <property type="component" value="Unassembled WGS sequence"/>
</dbReference>
<dbReference type="InterPro" id="IPR046431">
    <property type="entry name" value="FAF_dom"/>
</dbReference>
<dbReference type="AlphaFoldDB" id="A0A8K0GR90"/>
<dbReference type="PANTHER" id="PTHR33155:SF64">
    <property type="entry name" value="FAF DOMAIN-CONTAINING PROTEIN"/>
    <property type="match status" value="1"/>
</dbReference>
<accession>A0A8K0GR90</accession>
<evidence type="ECO:0000256" key="1">
    <source>
        <dbReference type="ARBA" id="ARBA00008690"/>
    </source>
</evidence>
<dbReference type="InterPro" id="IPR021410">
    <property type="entry name" value="FAF"/>
</dbReference>
<organism evidence="4 5">
    <name type="scientific">Rhamnella rubrinervis</name>
    <dbReference type="NCBI Taxonomy" id="2594499"/>
    <lineage>
        <taxon>Eukaryota</taxon>
        <taxon>Viridiplantae</taxon>
        <taxon>Streptophyta</taxon>
        <taxon>Embryophyta</taxon>
        <taxon>Tracheophyta</taxon>
        <taxon>Spermatophyta</taxon>
        <taxon>Magnoliopsida</taxon>
        <taxon>eudicotyledons</taxon>
        <taxon>Gunneridae</taxon>
        <taxon>Pentapetalae</taxon>
        <taxon>rosids</taxon>
        <taxon>fabids</taxon>
        <taxon>Rosales</taxon>
        <taxon>Rhamnaceae</taxon>
        <taxon>rhamnoid group</taxon>
        <taxon>Rhamneae</taxon>
        <taxon>Rhamnella</taxon>
    </lineage>
</organism>
<evidence type="ECO:0000256" key="2">
    <source>
        <dbReference type="SAM" id="MobiDB-lite"/>
    </source>
</evidence>
<evidence type="ECO:0000313" key="5">
    <source>
        <dbReference type="Proteomes" id="UP000796880"/>
    </source>
</evidence>